<keyword evidence="2" id="KW-1185">Reference proteome</keyword>
<name>A0AAD6WMG1_9AGAR</name>
<dbReference type="EMBL" id="JARJCM010000284">
    <property type="protein sequence ID" value="KAJ7019748.1"/>
    <property type="molecule type" value="Genomic_DNA"/>
</dbReference>
<protein>
    <submittedName>
        <fullName evidence="1">Uncharacterized protein</fullName>
    </submittedName>
</protein>
<dbReference type="InterPro" id="IPR040521">
    <property type="entry name" value="KDZ"/>
</dbReference>
<accession>A0AAD6WMG1</accession>
<dbReference type="PANTHER" id="PTHR33096:SF1">
    <property type="entry name" value="CXC1-LIKE CYSTEINE CLUSTER ASSOCIATED WITH KDZ TRANSPOSASES DOMAIN-CONTAINING PROTEIN"/>
    <property type="match status" value="1"/>
</dbReference>
<evidence type="ECO:0000313" key="2">
    <source>
        <dbReference type="Proteomes" id="UP001218188"/>
    </source>
</evidence>
<organism evidence="1 2">
    <name type="scientific">Mycena alexandri</name>
    <dbReference type="NCBI Taxonomy" id="1745969"/>
    <lineage>
        <taxon>Eukaryota</taxon>
        <taxon>Fungi</taxon>
        <taxon>Dikarya</taxon>
        <taxon>Basidiomycota</taxon>
        <taxon>Agaricomycotina</taxon>
        <taxon>Agaricomycetes</taxon>
        <taxon>Agaricomycetidae</taxon>
        <taxon>Agaricales</taxon>
        <taxon>Marasmiineae</taxon>
        <taxon>Mycenaceae</taxon>
        <taxon>Mycena</taxon>
    </lineage>
</organism>
<reference evidence="1" key="1">
    <citation type="submission" date="2023-03" db="EMBL/GenBank/DDBJ databases">
        <title>Massive genome expansion in bonnet fungi (Mycena s.s.) driven by repeated elements and novel gene families across ecological guilds.</title>
        <authorList>
            <consortium name="Lawrence Berkeley National Laboratory"/>
            <person name="Harder C.B."/>
            <person name="Miyauchi S."/>
            <person name="Viragh M."/>
            <person name="Kuo A."/>
            <person name="Thoen E."/>
            <person name="Andreopoulos B."/>
            <person name="Lu D."/>
            <person name="Skrede I."/>
            <person name="Drula E."/>
            <person name="Henrissat B."/>
            <person name="Morin E."/>
            <person name="Kohler A."/>
            <person name="Barry K."/>
            <person name="LaButti K."/>
            <person name="Morin E."/>
            <person name="Salamov A."/>
            <person name="Lipzen A."/>
            <person name="Mereny Z."/>
            <person name="Hegedus B."/>
            <person name="Baldrian P."/>
            <person name="Stursova M."/>
            <person name="Weitz H."/>
            <person name="Taylor A."/>
            <person name="Grigoriev I.V."/>
            <person name="Nagy L.G."/>
            <person name="Martin F."/>
            <person name="Kauserud H."/>
        </authorList>
    </citation>
    <scope>NUCLEOTIDE SEQUENCE</scope>
    <source>
        <strain evidence="1">CBHHK200</strain>
    </source>
</reference>
<comment type="caution">
    <text evidence="1">The sequence shown here is derived from an EMBL/GenBank/DDBJ whole genome shotgun (WGS) entry which is preliminary data.</text>
</comment>
<evidence type="ECO:0000313" key="1">
    <source>
        <dbReference type="EMBL" id="KAJ7019748.1"/>
    </source>
</evidence>
<dbReference type="Pfam" id="PF18758">
    <property type="entry name" value="KDZ"/>
    <property type="match status" value="1"/>
</dbReference>
<dbReference type="Proteomes" id="UP001218188">
    <property type="component" value="Unassembled WGS sequence"/>
</dbReference>
<dbReference type="PANTHER" id="PTHR33096">
    <property type="entry name" value="CXC2 DOMAIN-CONTAINING PROTEIN"/>
    <property type="match status" value="1"/>
</dbReference>
<dbReference type="AlphaFoldDB" id="A0AAD6WMG1"/>
<sequence>MPAAAVFPSVVITVRVLEVFRRLQLRCPRVGVQAFVRTLCDLHGVAPRGYLVMQFSVAFDVYLAILAAVDKRVQIALGRDTPDWRLRNACPSCMNKLEGEAEIPLPFLATIDGNNSLKRFWRREKVVDADGNVGPGASKERLDSRVAAGDYYLSREEVDKWSKEGLEDLMRDFVPGSEEDESAGDEGAGCSERWQNMKEDATARAYGMYDETGIFPALCRHGFVLVIVDMVKSGELAKYGFAVAAHLIRVLGKLGLGYDIGCKFAQMVRMHPALAKLAADNNFKALVGAFHGHAHNRRCQLCNLTTYVHGVGLEDLEGCEKFFSKSNALAATTRYATVFHRQQTITSYLKHADTADAYQGLSLLLASKYRRALKIKGTAVLLRETMASMGIESRSVFETNPPQETLEMEYYQKLVNLQDLEERVQIITAVGLPMLPENTDTTYAAAASQTRRIETQRRHAIETRDKTLEVVKDLEIRLGVVRRWEPDGDDWIRVAKMAKNRRYQRAIDALEGLVVARMFELSKVNMSDTGYKLRKHIAKALQARSKGVRSALERYNEAAAAMTPPRTQLSWEQIVDYAFLADFDLLRDGREDIRGEPWAQPAGRVAMDQHFKLLRADEEIARLNLEIPRLDAFLIYQERRLAREGNPALAHQVAVHRMERGRFNALHMERLVKLSKEPGFTASLIPGVSLNKERRVPEEEDIEMPDIAAVVPPHEEPEADIDDDADLDAELLVDSFERILVMSDDG</sequence>
<gene>
    <name evidence="1" type="ORF">C8F04DRAFT_1214270</name>
</gene>
<proteinExistence type="predicted"/>